<feature type="region of interest" description="Disordered" evidence="2">
    <location>
        <begin position="40"/>
        <end position="75"/>
    </location>
</feature>
<keyword evidence="1" id="KW-0175">Coiled coil</keyword>
<feature type="compositionally biased region" description="Basic and acidic residues" evidence="2">
    <location>
        <begin position="52"/>
        <end position="75"/>
    </location>
</feature>
<reference evidence="3 4" key="1">
    <citation type="submission" date="2016-10" db="EMBL/GenBank/DDBJ databases">
        <title>Comparative genomics of Bacillus thuringiensis reveals a path to pathogens against multiple invertebrate hosts.</title>
        <authorList>
            <person name="Zheng J."/>
            <person name="Gao Q."/>
            <person name="Liu H."/>
            <person name="Peng D."/>
            <person name="Ruan L."/>
            <person name="Sun M."/>
        </authorList>
    </citation>
    <scope>NUCLEOTIDE SEQUENCE [LARGE SCALE GENOMIC DNA]</scope>
    <source>
        <strain evidence="3">BGSC 4CF1</strain>
    </source>
</reference>
<dbReference type="Pfam" id="PF14265">
    <property type="entry name" value="DUF4355"/>
    <property type="match status" value="1"/>
</dbReference>
<feature type="coiled-coil region" evidence="1">
    <location>
        <begin position="95"/>
        <end position="147"/>
    </location>
</feature>
<evidence type="ECO:0000313" key="3">
    <source>
        <dbReference type="EMBL" id="OUB63507.1"/>
    </source>
</evidence>
<evidence type="ECO:0000256" key="1">
    <source>
        <dbReference type="SAM" id="Coils"/>
    </source>
</evidence>
<dbReference type="Proteomes" id="UP000194853">
    <property type="component" value="Unassembled WGS sequence"/>
</dbReference>
<evidence type="ECO:0000256" key="2">
    <source>
        <dbReference type="SAM" id="MobiDB-lite"/>
    </source>
</evidence>
<sequence length="244" mass="27786">MKQLQKKQAEVQFLEERELARLPLRLLNLQFFSDPVIPAEETLQNEQTSPADDIKDSLVEEQKEPPVGEQKEPKLDDATKTFIEKMVQSAEDRVRSKYSKELNATKKELENYKTASMTAQEKAEYEMKQLQEQLEERERVLHQKEMQSVASDGLSAVGLDLKFVDFVIGSDVEDTKVRVSKFNDLFSTALEVKVAEKFKAAGREIHVSGGTGGGFTREQVNSMSQAEINANWAQIQKDMRNWGK</sequence>
<accession>A0A9X6M5X7</accession>
<dbReference type="EMBL" id="MOOS01000150">
    <property type="protein sequence ID" value="OUB63507.1"/>
    <property type="molecule type" value="Genomic_DNA"/>
</dbReference>
<dbReference type="AlphaFoldDB" id="A0A9X6M5X7"/>
<dbReference type="InterPro" id="IPR025580">
    <property type="entry name" value="Gp46"/>
</dbReference>
<proteinExistence type="predicted"/>
<dbReference type="RefSeq" id="WP_086404357.1">
    <property type="nucleotide sequence ID" value="NZ_MOOS01000150.1"/>
</dbReference>
<gene>
    <name evidence="3" type="ORF">BK750_19975</name>
</gene>
<comment type="caution">
    <text evidence="3">The sequence shown here is derived from an EMBL/GenBank/DDBJ whole genome shotgun (WGS) entry which is preliminary data.</text>
</comment>
<name>A0A9X6M5X7_BACTJ</name>
<protein>
    <submittedName>
        <fullName evidence="3">Ribonuclease</fullName>
    </submittedName>
</protein>
<organism evidence="3 4">
    <name type="scientific">Bacillus thuringiensis subsp. jegathesan</name>
    <dbReference type="NCBI Taxonomy" id="56955"/>
    <lineage>
        <taxon>Bacteria</taxon>
        <taxon>Bacillati</taxon>
        <taxon>Bacillota</taxon>
        <taxon>Bacilli</taxon>
        <taxon>Bacillales</taxon>
        <taxon>Bacillaceae</taxon>
        <taxon>Bacillus</taxon>
        <taxon>Bacillus cereus group</taxon>
    </lineage>
</organism>
<evidence type="ECO:0000313" key="4">
    <source>
        <dbReference type="Proteomes" id="UP000194853"/>
    </source>
</evidence>